<reference evidence="3 6" key="1">
    <citation type="submission" date="2014-06" db="EMBL/GenBank/DDBJ databases">
        <title>Genetic determinant of reutericyclin biosynthesis of Lactobacillus reuteri.</title>
        <authorList>
            <person name="Lin X."/>
            <person name="Duar R."/>
            <person name="Walter J."/>
            <person name="Gaenzle M."/>
        </authorList>
    </citation>
    <scope>NUCLEOTIDE SEQUENCE [LARGE SCALE GENOMIC DNA]</scope>
    <source>
        <strain evidence="3 6">LTH2584</strain>
    </source>
</reference>
<name>A0A073K2V8_LIMRT</name>
<reference evidence="5" key="2">
    <citation type="journal article" date="2019" name="Cell Metab.">
        <title>Nutrient sensing in CD11c cells alters the gut microbiome to regulate food intake and body mass.</title>
        <authorList>
            <person name="Chagwedera N.D."/>
            <person name="Ang Q.Y."/>
            <person name="Bisanz J.E."/>
            <person name="Leong Y.A."/>
            <person name="Ganeshan K."/>
            <person name="Cai J."/>
            <person name="Patterson A.D."/>
            <person name="Turnbaugh P.J."/>
            <person name="Chawla A."/>
        </authorList>
    </citation>
    <scope>NUCLEOTIDE SEQUENCE</scope>
    <source>
        <strain evidence="5">I8-5</strain>
    </source>
</reference>
<dbReference type="Proteomes" id="UP000297521">
    <property type="component" value="Unassembled WGS sequence"/>
</dbReference>
<dbReference type="GO" id="GO:0006402">
    <property type="term" value="P:mRNA catabolic process"/>
    <property type="evidence" value="ECO:0007669"/>
    <property type="project" value="TreeGrafter"/>
</dbReference>
<evidence type="ECO:0000256" key="2">
    <source>
        <dbReference type="ARBA" id="ARBA00022649"/>
    </source>
</evidence>
<reference evidence="4 7" key="4">
    <citation type="submission" date="2019-11" db="EMBL/GenBank/DDBJ databases">
        <title>Draft genome sequence of 12 host-associated Lactobacillus reuteri rodent strains.</title>
        <authorList>
            <person name="Zhang S."/>
            <person name="Ozcam M."/>
            <person name="Van Pijkeren J.P."/>
        </authorList>
    </citation>
    <scope>NUCLEOTIDE SEQUENCE [LARGE SCALE GENOMIC DNA]</scope>
    <source>
        <strain evidence="4 7">6799jm-1</strain>
    </source>
</reference>
<proteinExistence type="inferred from homology"/>
<evidence type="ECO:0000256" key="1">
    <source>
        <dbReference type="ARBA" id="ARBA00007521"/>
    </source>
</evidence>
<dbReference type="PANTHER" id="PTHR33988">
    <property type="entry name" value="ENDORIBONUCLEASE MAZF-RELATED"/>
    <property type="match status" value="1"/>
</dbReference>
<dbReference type="Proteomes" id="UP000452188">
    <property type="component" value="Unassembled WGS sequence"/>
</dbReference>
<comment type="caution">
    <text evidence="3">The sequence shown here is derived from an EMBL/GenBank/DDBJ whole genome shotgun (WGS) entry which is preliminary data.</text>
</comment>
<dbReference type="PANTHER" id="PTHR33988:SF3">
    <property type="entry name" value="ENDORIBONUCLEASE TOXIN CHPB-RELATED"/>
    <property type="match status" value="1"/>
</dbReference>
<dbReference type="GO" id="GO:0004521">
    <property type="term" value="F:RNA endonuclease activity"/>
    <property type="evidence" value="ECO:0007669"/>
    <property type="project" value="TreeGrafter"/>
</dbReference>
<evidence type="ECO:0000313" key="3">
    <source>
        <dbReference type="EMBL" id="KEK16136.1"/>
    </source>
</evidence>
<evidence type="ECO:0000313" key="4">
    <source>
        <dbReference type="EMBL" id="MRG74455.1"/>
    </source>
</evidence>
<keyword evidence="2" id="KW-1277">Toxin-antitoxin system</keyword>
<accession>A0A073K2V8</accession>
<dbReference type="GO" id="GO:0003677">
    <property type="term" value="F:DNA binding"/>
    <property type="evidence" value="ECO:0007669"/>
    <property type="project" value="InterPro"/>
</dbReference>
<sequence length="115" mass="13291">MSKVQYKQGDIIYLDFSPAIDTEMEGIHPAVIISNDRYNRNTNYLMVAPITSGGTYFNGYVNLQGYANIYGRVNATQIHCYSRERVRSLPMDKLRLEDFNKVKRQLSKVINDFCI</sequence>
<dbReference type="EMBL" id="JOSX01000010">
    <property type="protein sequence ID" value="KEK16136.1"/>
    <property type="molecule type" value="Genomic_DNA"/>
</dbReference>
<evidence type="ECO:0000313" key="6">
    <source>
        <dbReference type="Proteomes" id="UP000027731"/>
    </source>
</evidence>
<dbReference type="InterPro" id="IPR003477">
    <property type="entry name" value="PemK-like"/>
</dbReference>
<dbReference type="AlphaFoldDB" id="A0A073K2V8"/>
<gene>
    <name evidence="5" type="ORF">E5F87_07710</name>
    <name evidence="4" type="ORF">GIX79_01500</name>
    <name evidence="3" type="ORF">LR3_08745</name>
</gene>
<dbReference type="Gene3D" id="2.30.30.110">
    <property type="match status" value="1"/>
</dbReference>
<protein>
    <submittedName>
        <fullName evidence="3">Growth inhibitor PemK</fullName>
    </submittedName>
    <submittedName>
        <fullName evidence="4">Type II toxin-antitoxin system PemK/MazF family toxin</fullName>
    </submittedName>
</protein>
<reference evidence="5" key="3">
    <citation type="submission" date="2019-04" db="EMBL/GenBank/DDBJ databases">
        <authorList>
            <person name="Bisanz J.E."/>
            <person name="Chagwedera N.D."/>
            <person name="Chawla A."/>
            <person name="Turnbaugh P.J."/>
        </authorList>
    </citation>
    <scope>NUCLEOTIDE SEQUENCE</scope>
    <source>
        <strain evidence="5">I8-5</strain>
    </source>
</reference>
<dbReference type="EMBL" id="SRKR01000014">
    <property type="protein sequence ID" value="TGB10340.1"/>
    <property type="molecule type" value="Genomic_DNA"/>
</dbReference>
<dbReference type="EMBL" id="WJMV01000003">
    <property type="protein sequence ID" value="MRG74455.1"/>
    <property type="molecule type" value="Genomic_DNA"/>
</dbReference>
<dbReference type="Pfam" id="PF02452">
    <property type="entry name" value="PemK_toxin"/>
    <property type="match status" value="1"/>
</dbReference>
<evidence type="ECO:0000313" key="5">
    <source>
        <dbReference type="EMBL" id="TGB10340.1"/>
    </source>
</evidence>
<dbReference type="PATRIC" id="fig|1598.90.peg.548"/>
<dbReference type="RefSeq" id="WP_019253544.1">
    <property type="nucleotide sequence ID" value="NZ_CP102426.1"/>
</dbReference>
<dbReference type="Proteomes" id="UP000027731">
    <property type="component" value="Unassembled WGS sequence"/>
</dbReference>
<dbReference type="InterPro" id="IPR011067">
    <property type="entry name" value="Plasmid_toxin/cell-grow_inhib"/>
</dbReference>
<dbReference type="GO" id="GO:0016075">
    <property type="term" value="P:rRNA catabolic process"/>
    <property type="evidence" value="ECO:0007669"/>
    <property type="project" value="TreeGrafter"/>
</dbReference>
<comment type="similarity">
    <text evidence="1">Belongs to the PemK/MazF family.</text>
</comment>
<dbReference type="SUPFAM" id="SSF50118">
    <property type="entry name" value="Cell growth inhibitor/plasmid maintenance toxic component"/>
    <property type="match status" value="1"/>
</dbReference>
<evidence type="ECO:0000313" key="7">
    <source>
        <dbReference type="Proteomes" id="UP000452188"/>
    </source>
</evidence>
<organism evidence="3 6">
    <name type="scientific">Limosilactobacillus reuteri</name>
    <name type="common">Lactobacillus reuteri</name>
    <dbReference type="NCBI Taxonomy" id="1598"/>
    <lineage>
        <taxon>Bacteria</taxon>
        <taxon>Bacillati</taxon>
        <taxon>Bacillota</taxon>
        <taxon>Bacilli</taxon>
        <taxon>Lactobacillales</taxon>
        <taxon>Lactobacillaceae</taxon>
        <taxon>Limosilactobacillus</taxon>
    </lineage>
</organism>